<keyword evidence="3" id="KW-1185">Reference proteome</keyword>
<dbReference type="Gene3D" id="1.10.30.50">
    <property type="match status" value="1"/>
</dbReference>
<evidence type="ECO:0000259" key="1">
    <source>
        <dbReference type="SMART" id="SM00507"/>
    </source>
</evidence>
<dbReference type="SMART" id="SM00507">
    <property type="entry name" value="HNHc"/>
    <property type="match status" value="1"/>
</dbReference>
<dbReference type="InterPro" id="IPR003615">
    <property type="entry name" value="HNH_nuc"/>
</dbReference>
<feature type="domain" description="HNH nuclease" evidence="1">
    <location>
        <begin position="196"/>
        <end position="255"/>
    </location>
</feature>
<dbReference type="Pfam" id="PF18491">
    <property type="entry name" value="SRA"/>
    <property type="match status" value="1"/>
</dbReference>
<dbReference type="InterPro" id="IPR002711">
    <property type="entry name" value="HNH"/>
</dbReference>
<comment type="caution">
    <text evidence="2">The sequence shown here is derived from an EMBL/GenBank/DDBJ whole genome shotgun (WGS) entry which is preliminary data.</text>
</comment>
<name>A0A3P3Q4X0_9FIRM</name>
<dbReference type="GO" id="GO:0003676">
    <property type="term" value="F:nucleic acid binding"/>
    <property type="evidence" value="ECO:0007669"/>
    <property type="project" value="InterPro"/>
</dbReference>
<dbReference type="InterPro" id="IPR040674">
    <property type="entry name" value="PvuRts1I-like_SRA"/>
</dbReference>
<dbReference type="CDD" id="cd00085">
    <property type="entry name" value="HNHc"/>
    <property type="match status" value="1"/>
</dbReference>
<keyword evidence="2" id="KW-0255">Endonuclease</keyword>
<evidence type="ECO:0000313" key="3">
    <source>
        <dbReference type="Proteomes" id="UP000276982"/>
    </source>
</evidence>
<evidence type="ECO:0000313" key="2">
    <source>
        <dbReference type="EMBL" id="RRJ16296.1"/>
    </source>
</evidence>
<reference evidence="2 3" key="1">
    <citation type="submission" date="2018-11" db="EMBL/GenBank/DDBJ databases">
        <title>Genome sequencing of Lachnoanaerobaculum orale DSM 24553T.</title>
        <authorList>
            <person name="Kook J.-K."/>
            <person name="Park S.-N."/>
            <person name="Lim Y.K."/>
        </authorList>
    </citation>
    <scope>NUCLEOTIDE SEQUENCE [LARGE SCALE GENOMIC DNA]</scope>
    <source>
        <strain evidence="2 3">DSM 24553</strain>
    </source>
</reference>
<dbReference type="GO" id="GO:0004519">
    <property type="term" value="F:endonuclease activity"/>
    <property type="evidence" value="ECO:0007669"/>
    <property type="project" value="UniProtKB-KW"/>
</dbReference>
<dbReference type="GO" id="GO:0008270">
    <property type="term" value="F:zinc ion binding"/>
    <property type="evidence" value="ECO:0007669"/>
    <property type="project" value="InterPro"/>
</dbReference>
<keyword evidence="2" id="KW-0540">Nuclease</keyword>
<keyword evidence="2" id="KW-0378">Hydrolase</keyword>
<dbReference type="Proteomes" id="UP000276982">
    <property type="component" value="Unassembled WGS sequence"/>
</dbReference>
<proteinExistence type="predicted"/>
<gene>
    <name evidence="2" type="ORF">EHW90_04635</name>
</gene>
<dbReference type="AlphaFoldDB" id="A0A3P3Q4X0"/>
<dbReference type="EMBL" id="RRCM01000001">
    <property type="protein sequence ID" value="RRJ16296.1"/>
    <property type="molecule type" value="Genomic_DNA"/>
</dbReference>
<dbReference type="RefSeq" id="WP_124951600.1">
    <property type="nucleotide sequence ID" value="NZ_RRCM01000001.1"/>
</dbReference>
<accession>A0A3P3Q4X0</accession>
<sequence length="277" mass="31919">MSNNTDNGYRSNIVYSMLDADKTVEFDTIVEILNKCFGKNYKGFQRAFIVLDNKGTAFWAPKFGYNKKETRWKNKLEDDGDTIIEKDSEGKIGLSDIVNSNIRVTFTCLNGKYRFLGVYKFDEKKSEPNLRIFRRIYKVIDLAPYSLEKERNNLTIEIQEAKKIPVEVLRRQAEEESHSQADRRSYEGMVYIRNSKVAAYTKIRAAGICQLCGQPAPFKDKDGEPFLENHHLVWLSRGGTDTIDNTCALCPNCHRKMHILDLQEDVDKLIRIAKGLD</sequence>
<dbReference type="Pfam" id="PF01844">
    <property type="entry name" value="HNH"/>
    <property type="match status" value="1"/>
</dbReference>
<protein>
    <submittedName>
        <fullName evidence="2">HNH endonuclease</fullName>
    </submittedName>
</protein>
<organism evidence="2 3">
    <name type="scientific">Lachnoanaerobaculum orale</name>
    <dbReference type="NCBI Taxonomy" id="979627"/>
    <lineage>
        <taxon>Bacteria</taxon>
        <taxon>Bacillati</taxon>
        <taxon>Bacillota</taxon>
        <taxon>Clostridia</taxon>
        <taxon>Lachnospirales</taxon>
        <taxon>Lachnospiraceae</taxon>
        <taxon>Lachnoanaerobaculum</taxon>
    </lineage>
</organism>